<dbReference type="KEGG" id="strr:EKD16_18975"/>
<evidence type="ECO:0000256" key="1">
    <source>
        <dbReference type="SAM" id="MobiDB-lite"/>
    </source>
</evidence>
<protein>
    <submittedName>
        <fullName evidence="2">Uncharacterized protein</fullName>
    </submittedName>
</protein>
<reference evidence="2 3" key="1">
    <citation type="submission" date="2019-02" db="EMBL/GenBank/DDBJ databases">
        <authorList>
            <person name="Khodamoradi S."/>
            <person name="Hahnke R.L."/>
            <person name="Kaempfer P."/>
            <person name="Schumann P."/>
            <person name="Rohde M."/>
            <person name="Steinert M."/>
            <person name="Luzhetskyy A."/>
            <person name="Wink J."/>
            <person name="Ruckert C."/>
        </authorList>
    </citation>
    <scope>NUCLEOTIDE SEQUENCE [LARGE SCALE GENOMIC DNA]</scope>
    <source>
        <strain evidence="2 3">M2</strain>
    </source>
</reference>
<organism evidence="2 3">
    <name type="scientific">Streptomonospora litoralis</name>
    <dbReference type="NCBI Taxonomy" id="2498135"/>
    <lineage>
        <taxon>Bacteria</taxon>
        <taxon>Bacillati</taxon>
        <taxon>Actinomycetota</taxon>
        <taxon>Actinomycetes</taxon>
        <taxon>Streptosporangiales</taxon>
        <taxon>Nocardiopsidaceae</taxon>
        <taxon>Streptomonospora</taxon>
    </lineage>
</organism>
<evidence type="ECO:0000313" key="3">
    <source>
        <dbReference type="Proteomes" id="UP000292235"/>
    </source>
</evidence>
<feature type="region of interest" description="Disordered" evidence="1">
    <location>
        <begin position="42"/>
        <end position="118"/>
    </location>
</feature>
<feature type="region of interest" description="Disordered" evidence="1">
    <location>
        <begin position="1"/>
        <end position="29"/>
    </location>
</feature>
<proteinExistence type="predicted"/>
<keyword evidence="3" id="KW-1185">Reference proteome</keyword>
<dbReference type="AlphaFoldDB" id="A0A4P6Q4C8"/>
<evidence type="ECO:0000313" key="2">
    <source>
        <dbReference type="EMBL" id="QBI55558.1"/>
    </source>
</evidence>
<name>A0A4P6Q4C8_9ACTN</name>
<sequence length="118" mass="12485">MHHARSRAALTPGAAAAPPAVPIPRPGRLRGAVRGQVRVLRHSLQAGPVRRSALPPGEEAQDTVDRFVVRPPGRTAAPGRLHSPEAHAHHPPGSARPDALDSPTAVRPRTGVARHARR</sequence>
<feature type="compositionally biased region" description="Low complexity" evidence="1">
    <location>
        <begin position="7"/>
        <end position="18"/>
    </location>
</feature>
<accession>A0A4P6Q4C8</accession>
<dbReference type="Proteomes" id="UP000292235">
    <property type="component" value="Chromosome"/>
</dbReference>
<gene>
    <name evidence="2" type="ORF">EKD16_18975</name>
</gene>
<dbReference type="EMBL" id="CP036455">
    <property type="protein sequence ID" value="QBI55558.1"/>
    <property type="molecule type" value="Genomic_DNA"/>
</dbReference>